<organism evidence="1 2">
    <name type="scientific">Arsenophonus nasoniae</name>
    <name type="common">son-killer infecting Nasonia vitripennis</name>
    <dbReference type="NCBI Taxonomy" id="638"/>
    <lineage>
        <taxon>Bacteria</taxon>
        <taxon>Pseudomonadati</taxon>
        <taxon>Pseudomonadota</taxon>
        <taxon>Gammaproteobacteria</taxon>
        <taxon>Enterobacterales</taxon>
        <taxon>Morganellaceae</taxon>
        <taxon>Arsenophonus</taxon>
    </lineage>
</organism>
<evidence type="ECO:0000313" key="2">
    <source>
        <dbReference type="Proteomes" id="UP001177595"/>
    </source>
</evidence>
<dbReference type="EMBL" id="CP123504">
    <property type="protein sequence ID" value="WGM00049.1"/>
    <property type="molecule type" value="Genomic_DNA"/>
</dbReference>
<dbReference type="Proteomes" id="UP001177595">
    <property type="component" value="Chromosome"/>
</dbReference>
<accession>A0AA95GNF9</accession>
<dbReference type="RefSeq" id="WP_280623637.1">
    <property type="nucleotide sequence ID" value="NZ_CP123504.1"/>
</dbReference>
<reference evidence="1" key="1">
    <citation type="submission" date="2023-04" db="EMBL/GenBank/DDBJ databases">
        <title>Genome dynamics across the evolutionary transition to endosymbiosis.</title>
        <authorList>
            <person name="Siozios S."/>
            <person name="Nadal-Jimenez P."/>
            <person name="Azagi T."/>
            <person name="Sprong H."/>
            <person name="Frost C.L."/>
            <person name="Parratt S.R."/>
            <person name="Taylor G."/>
            <person name="Brettell L."/>
            <person name="Lew K.C."/>
            <person name="Croft L."/>
            <person name="King K.C."/>
            <person name="Brockhurst M.A."/>
            <person name="Hypsa V."/>
            <person name="Novakova E."/>
            <person name="Darby A.C."/>
            <person name="Hurst G.D.D."/>
        </authorList>
    </citation>
    <scope>NUCLEOTIDE SEQUENCE</scope>
    <source>
        <strain evidence="1">APv</strain>
    </source>
</reference>
<dbReference type="AlphaFoldDB" id="A0AA95GNF9"/>
<evidence type="ECO:0000313" key="1">
    <source>
        <dbReference type="EMBL" id="WGM00049.1"/>
    </source>
</evidence>
<name>A0AA95GNF9_9GAMM</name>
<protein>
    <submittedName>
        <fullName evidence="1">Uncharacterized protein</fullName>
    </submittedName>
</protein>
<proteinExistence type="predicted"/>
<sequence length="85" mass="10005">MVHNSAEGKVIKEIEIETAALNRIVFCLVKLLTEEQREDIYHHLKKISNNLTKSMEDNSAVDKFLYEREREIHKHIVNLFANKIN</sequence>
<gene>
    <name evidence="1" type="ORF">QE210_09025</name>
</gene>